<feature type="region of interest" description="Disordered" evidence="2">
    <location>
        <begin position="47"/>
        <end position="69"/>
    </location>
</feature>
<name>A0A7S0PFF7_CAFRO</name>
<organism evidence="3">
    <name type="scientific">Cafeteria roenbergensis</name>
    <name type="common">Marine flagellate</name>
    <dbReference type="NCBI Taxonomy" id="33653"/>
    <lineage>
        <taxon>Eukaryota</taxon>
        <taxon>Sar</taxon>
        <taxon>Stramenopiles</taxon>
        <taxon>Bigyra</taxon>
        <taxon>Opalozoa</taxon>
        <taxon>Bicosoecida</taxon>
        <taxon>Cafeteriaceae</taxon>
        <taxon>Cafeteria</taxon>
    </lineage>
</organism>
<reference evidence="3" key="1">
    <citation type="submission" date="2021-01" db="EMBL/GenBank/DDBJ databases">
        <authorList>
            <person name="Corre E."/>
            <person name="Pelletier E."/>
            <person name="Niang G."/>
            <person name="Scheremetjew M."/>
            <person name="Finn R."/>
            <person name="Kale V."/>
            <person name="Holt S."/>
            <person name="Cochrane G."/>
            <person name="Meng A."/>
            <person name="Brown T."/>
            <person name="Cohen L."/>
        </authorList>
    </citation>
    <scope>NUCLEOTIDE SEQUENCE</scope>
    <source>
        <strain evidence="3">E4-10</strain>
    </source>
</reference>
<evidence type="ECO:0000256" key="1">
    <source>
        <dbReference type="ARBA" id="ARBA00022737"/>
    </source>
</evidence>
<dbReference type="AlphaFoldDB" id="A0A7S0PFF7"/>
<accession>A0A7S0PFF7</accession>
<feature type="compositionally biased region" description="Polar residues" evidence="2">
    <location>
        <begin position="1"/>
        <end position="11"/>
    </location>
</feature>
<dbReference type="InterPro" id="IPR032675">
    <property type="entry name" value="LRR_dom_sf"/>
</dbReference>
<dbReference type="EMBL" id="HBET01016559">
    <property type="protein sequence ID" value="CAD8566838.1"/>
    <property type="molecule type" value="Transcribed_RNA"/>
</dbReference>
<dbReference type="InterPro" id="IPR052201">
    <property type="entry name" value="LRR-containing_regulator"/>
</dbReference>
<keyword evidence="1" id="KW-0677">Repeat</keyword>
<dbReference type="SUPFAM" id="SSF52047">
    <property type="entry name" value="RNI-like"/>
    <property type="match status" value="2"/>
</dbReference>
<gene>
    <name evidence="3" type="ORF">CROE0942_LOCUS11217</name>
</gene>
<dbReference type="PANTHER" id="PTHR24111">
    <property type="entry name" value="LEUCINE-RICH REPEAT-CONTAINING PROTEIN 34"/>
    <property type="match status" value="1"/>
</dbReference>
<dbReference type="Gene3D" id="3.80.10.10">
    <property type="entry name" value="Ribonuclease Inhibitor"/>
    <property type="match status" value="4"/>
</dbReference>
<evidence type="ECO:0000313" key="3">
    <source>
        <dbReference type="EMBL" id="CAD8566838.1"/>
    </source>
</evidence>
<dbReference type="PANTHER" id="PTHR24111:SF0">
    <property type="entry name" value="LEUCINE-RICH REPEAT-CONTAINING PROTEIN"/>
    <property type="match status" value="1"/>
</dbReference>
<feature type="region of interest" description="Disordered" evidence="2">
    <location>
        <begin position="1"/>
        <end position="25"/>
    </location>
</feature>
<proteinExistence type="predicted"/>
<protein>
    <submittedName>
        <fullName evidence="3">Uncharacterized protein</fullName>
    </submittedName>
</protein>
<sequence length="728" mass="78627">MGACTSRSQSAIAAEQEPGVAIESGPALSARQRRLAAIHRAYLASQQTRPSWQAPRAEAPDQLASPAADGASPAQALRLLVWAARLTSLVDGVADADLSRVLEERLDARAKLRLLAAGAEVVLEGLDDGLLRAVRTGTSRPELELLATVAQVVHVHPVVRSLGSARSRVPLPLAVARGLSGNVTVRSMRLIDEQFDDLEGLRLLLGGVKQLESLYAGGEITVINGRYFFEQCLNCAPTLRTLEIGWLICPEGLGDLLAQCRRLTFLRITSPTLDGAGMAALASSISRSRSLKRLELDFRSPPDGEAPLARAIRGCSTLEHLALPTSCFGRRDWEGSAMADAIARNTSLKSLVVSCPSNCSALTPLVEAIRANRSIQRLDLLVISGMQQPMPPAVAALLAQSTSLEALQCRFPRFDERAIRGFAESLAVNTKLRELRIPFLHVPGPGVAHLVSALERNSVLQVLEIGGPTAMLPTVAPLINALRINSSVTELQTVLRHDAEGLEALVAMLEVNSALRSVDVRSKCDPPVSGFLLAAAIRNNSTLTSATLGMLSVQPGSMDAIADALAANSSLRRLAFRCHGHDVELAHAVARGAARNTSLTELRMGSLQASEPLIEAIGTLIECNSALTALQLGYGWMLERPLTRLSRAIRRSSSLTELSVWRPDIRHNPSVRLLADAIRVHHSLREIPGAVRDLARFPDLDAALSESRRLSDRWWRRRGLVMWMRSLL</sequence>
<evidence type="ECO:0000256" key="2">
    <source>
        <dbReference type="SAM" id="MobiDB-lite"/>
    </source>
</evidence>